<gene>
    <name evidence="1" type="ORF">B0T18DRAFT_426239</name>
</gene>
<dbReference type="Proteomes" id="UP001172155">
    <property type="component" value="Unassembled WGS sequence"/>
</dbReference>
<evidence type="ECO:0000313" key="2">
    <source>
        <dbReference type="Proteomes" id="UP001172155"/>
    </source>
</evidence>
<proteinExistence type="predicted"/>
<dbReference type="AlphaFoldDB" id="A0AA40KAL3"/>
<dbReference type="PANTHER" id="PTHR10622">
    <property type="entry name" value="HET DOMAIN-CONTAINING PROTEIN"/>
    <property type="match status" value="1"/>
</dbReference>
<dbReference type="PANTHER" id="PTHR10622:SF12">
    <property type="entry name" value="HET DOMAIN-CONTAINING PROTEIN"/>
    <property type="match status" value="1"/>
</dbReference>
<dbReference type="EMBL" id="JAUKUD010000002">
    <property type="protein sequence ID" value="KAK0751622.1"/>
    <property type="molecule type" value="Genomic_DNA"/>
</dbReference>
<name>A0AA40KAL3_9PEZI</name>
<evidence type="ECO:0000313" key="1">
    <source>
        <dbReference type="EMBL" id="KAK0751622.1"/>
    </source>
</evidence>
<protein>
    <recommendedName>
        <fullName evidence="3">Heterokaryon incompatibility domain-containing protein</fullName>
    </recommendedName>
</protein>
<evidence type="ECO:0008006" key="3">
    <source>
        <dbReference type="Google" id="ProtNLM"/>
    </source>
</evidence>
<comment type="caution">
    <text evidence="1">The sequence shown here is derived from an EMBL/GenBank/DDBJ whole genome shotgun (WGS) entry which is preliminary data.</text>
</comment>
<keyword evidence="2" id="KW-1185">Reference proteome</keyword>
<reference evidence="1" key="1">
    <citation type="submission" date="2023-06" db="EMBL/GenBank/DDBJ databases">
        <title>Genome-scale phylogeny and comparative genomics of the fungal order Sordariales.</title>
        <authorList>
            <consortium name="Lawrence Berkeley National Laboratory"/>
            <person name="Hensen N."/>
            <person name="Bonometti L."/>
            <person name="Westerberg I."/>
            <person name="Brannstrom I.O."/>
            <person name="Guillou S."/>
            <person name="Cros-Aarteil S."/>
            <person name="Calhoun S."/>
            <person name="Haridas S."/>
            <person name="Kuo A."/>
            <person name="Mondo S."/>
            <person name="Pangilinan J."/>
            <person name="Riley R."/>
            <person name="LaButti K."/>
            <person name="Andreopoulos B."/>
            <person name="Lipzen A."/>
            <person name="Chen C."/>
            <person name="Yanf M."/>
            <person name="Daum C."/>
            <person name="Ng V."/>
            <person name="Clum A."/>
            <person name="Steindorff A."/>
            <person name="Ohm R."/>
            <person name="Martin F."/>
            <person name="Silar P."/>
            <person name="Natvig D."/>
            <person name="Lalanne C."/>
            <person name="Gautier V."/>
            <person name="Ament-velasquez S.L."/>
            <person name="Kruys A."/>
            <person name="Hutchinson M.I."/>
            <person name="Powell A.J."/>
            <person name="Barry K."/>
            <person name="Miller A.N."/>
            <person name="Grigoriev I.V."/>
            <person name="Debuchy R."/>
            <person name="Gladieux P."/>
            <person name="Thoren M.H."/>
            <person name="Johannesson H."/>
        </authorList>
    </citation>
    <scope>NUCLEOTIDE SEQUENCE</scope>
    <source>
        <strain evidence="1">SMH3187-1</strain>
    </source>
</reference>
<accession>A0AA40KAL3</accession>
<sequence length="80" mass="9245">MGRILINTESITLEEVIEKDRRFPSYAILSHTWGDEEVTFQEMQSGNPPTWKEGYRKIVRTCKLASESGIGHAWRVRLPP</sequence>
<organism evidence="1 2">
    <name type="scientific">Schizothecium vesticola</name>
    <dbReference type="NCBI Taxonomy" id="314040"/>
    <lineage>
        <taxon>Eukaryota</taxon>
        <taxon>Fungi</taxon>
        <taxon>Dikarya</taxon>
        <taxon>Ascomycota</taxon>
        <taxon>Pezizomycotina</taxon>
        <taxon>Sordariomycetes</taxon>
        <taxon>Sordariomycetidae</taxon>
        <taxon>Sordariales</taxon>
        <taxon>Schizotheciaceae</taxon>
        <taxon>Schizothecium</taxon>
    </lineage>
</organism>